<feature type="transmembrane region" description="Helical" evidence="1">
    <location>
        <begin position="77"/>
        <end position="96"/>
    </location>
</feature>
<name>A0A099GE15_9RHOB</name>
<evidence type="ECO:0000259" key="3">
    <source>
        <dbReference type="Pfam" id="PF15420"/>
    </source>
</evidence>
<feature type="domain" description="Alpha/beta-hydrolase catalytic" evidence="2">
    <location>
        <begin position="249"/>
        <end position="536"/>
    </location>
</feature>
<protein>
    <recommendedName>
        <fullName evidence="6">Alpha/beta-hydrolase family protein</fullName>
    </recommendedName>
</protein>
<dbReference type="AlphaFoldDB" id="A0A099GE15"/>
<feature type="domain" description="Alpha/beta-hydrolase N-terminal" evidence="3">
    <location>
        <begin position="25"/>
        <end position="232"/>
    </location>
</feature>
<evidence type="ECO:0000259" key="2">
    <source>
        <dbReference type="Pfam" id="PF10081"/>
    </source>
</evidence>
<dbReference type="RefSeq" id="WP_036711112.1">
    <property type="nucleotide sequence ID" value="NZ_JRKQ01000081.1"/>
</dbReference>
<keyword evidence="1" id="KW-0472">Membrane</keyword>
<feature type="transmembrane region" description="Helical" evidence="1">
    <location>
        <begin position="152"/>
        <end position="171"/>
    </location>
</feature>
<evidence type="ECO:0000256" key="1">
    <source>
        <dbReference type="SAM" id="Phobius"/>
    </source>
</evidence>
<dbReference type="Pfam" id="PF10081">
    <property type="entry name" value="Abhydrolase_9"/>
    <property type="match status" value="1"/>
</dbReference>
<dbReference type="InterPro" id="IPR027787">
    <property type="entry name" value="Alpha/beta-hydrolase_catalytic"/>
</dbReference>
<evidence type="ECO:0000313" key="4">
    <source>
        <dbReference type="EMBL" id="KGJ20857.1"/>
    </source>
</evidence>
<organism evidence="4 5">
    <name type="scientific">Paracoccus sanguinis</name>
    <dbReference type="NCBI Taxonomy" id="1545044"/>
    <lineage>
        <taxon>Bacteria</taxon>
        <taxon>Pseudomonadati</taxon>
        <taxon>Pseudomonadota</taxon>
        <taxon>Alphaproteobacteria</taxon>
        <taxon>Rhodobacterales</taxon>
        <taxon>Paracoccaceae</taxon>
        <taxon>Paracoccus</taxon>
    </lineage>
</organism>
<reference evidence="4 5" key="2">
    <citation type="submission" date="2014-10" db="EMBL/GenBank/DDBJ databases">
        <title>Paracoccus sanguinis sp. nov., isolated from clinical specimens of New York State patients.</title>
        <authorList>
            <person name="Mingle L.A."/>
            <person name="Cole J.A."/>
            <person name="Lapierre P."/>
            <person name="Musser K.A."/>
        </authorList>
    </citation>
    <scope>NUCLEOTIDE SEQUENCE [LARGE SCALE GENOMIC DNA]</scope>
    <source>
        <strain evidence="4 5">5503</strain>
    </source>
</reference>
<dbReference type="InterPro" id="IPR012037">
    <property type="entry name" value="Alpha/beta-hydrolase_fam"/>
</dbReference>
<dbReference type="Proteomes" id="UP000029858">
    <property type="component" value="Unassembled WGS sequence"/>
</dbReference>
<evidence type="ECO:0000313" key="5">
    <source>
        <dbReference type="Proteomes" id="UP000029858"/>
    </source>
</evidence>
<evidence type="ECO:0008006" key="6">
    <source>
        <dbReference type="Google" id="ProtNLM"/>
    </source>
</evidence>
<reference evidence="4 5" key="1">
    <citation type="submission" date="2014-09" db="EMBL/GenBank/DDBJ databases">
        <authorList>
            <person name="McGinnis J.M."/>
            <person name="Wolfgang W.J."/>
        </authorList>
    </citation>
    <scope>NUCLEOTIDE SEQUENCE [LARGE SCALE GENOMIC DNA]</scope>
    <source>
        <strain evidence="4 5">5503</strain>
    </source>
</reference>
<keyword evidence="1" id="KW-1133">Transmembrane helix</keyword>
<gene>
    <name evidence="4" type="ORF">IX56_13215</name>
</gene>
<keyword evidence="1" id="KW-0812">Transmembrane</keyword>
<dbReference type="Pfam" id="PF15420">
    <property type="entry name" value="Abhydrolase_9_N"/>
    <property type="match status" value="1"/>
</dbReference>
<dbReference type="EMBL" id="JRKQ01000081">
    <property type="protein sequence ID" value="KGJ20857.1"/>
    <property type="molecule type" value="Genomic_DNA"/>
</dbReference>
<proteinExistence type="predicted"/>
<comment type="caution">
    <text evidence="4">The sequence shown here is derived from an EMBL/GenBank/DDBJ whole genome shotgun (WGS) entry which is preliminary data.</text>
</comment>
<feature type="transmembrane region" description="Helical" evidence="1">
    <location>
        <begin position="34"/>
        <end position="56"/>
    </location>
</feature>
<dbReference type="ESTHER" id="9rhob-a0a099ge15">
    <property type="family name" value="Abhydrolase_9"/>
</dbReference>
<feature type="transmembrane region" description="Helical" evidence="1">
    <location>
        <begin position="116"/>
        <end position="140"/>
    </location>
</feature>
<sequence>MNPRKPFGLLLLPLMLGLLFFAASLTPSLIPRSWAVQGALGGLVAALGYLIGRFWLSLWRALMLPELRGQAADVAHIILAGPVIAALALCLARAGGWQNGIRIRMGMPPIETIHSLRMLALAVVVFGVLMLVGLAIRLIFDAVRGRLARHMHSRTADVAGLLLVLIALLVVTRDGVLDRVIAGLDSSYTAAQALFETAPPAPSDPLRSGSAASLVDWAAMGQPGRDFVTGGPDAAAIAAFTGRPARQPIRVYVGLAEDEDPAVRARIALDELRREGGFDRKVLIIALPTGTGWLDPGSFDPLEYMHGGDVATVAAQYSYLQSPLALLLETNSGLEQATALIRTVHGYWKTLPKDRRPRIYVHGLSLGAWASMHGTDLFAMLDDPINGAFWTGSPFPSSFWAEATAARNPGSPHVLPVVGDGRLIRFASRLRDAGGPENWGSMRLMFLQYPSDPIVFYEPTSFWRAPAWMREPPAPDVSPELSFMPVVTQFQLALDMALATSAPAGYGHSYYARDYIGPWVAVTDPENWTEADSARLTLHCDRGFQQGCDN</sequence>
<accession>A0A099GE15</accession>
<dbReference type="PIRSF" id="PIRSF007542">
    <property type="entry name" value="UCP007542"/>
    <property type="match status" value="1"/>
</dbReference>
<dbReference type="InterPro" id="IPR027788">
    <property type="entry name" value="Alpha/beta-hydrolase_N_dom"/>
</dbReference>